<dbReference type="FunFam" id="2.60.120.260:FF:000016">
    <property type="entry name" value="Contactin-associated protein-like 4 isoform 1"/>
    <property type="match status" value="1"/>
</dbReference>
<keyword evidence="8 12" id="KW-0472">Membrane</keyword>
<comment type="subcellular location">
    <subcellularLocation>
        <location evidence="1">Membrane</location>
        <topology evidence="1">Single-pass type I membrane protein</topology>
    </subcellularLocation>
</comment>
<dbReference type="SMART" id="SM00231">
    <property type="entry name" value="FA58C"/>
    <property type="match status" value="1"/>
</dbReference>
<dbReference type="SUPFAM" id="SSF57196">
    <property type="entry name" value="EGF/Laminin"/>
    <property type="match status" value="1"/>
</dbReference>
<dbReference type="Pfam" id="PF00008">
    <property type="entry name" value="EGF"/>
    <property type="match status" value="1"/>
</dbReference>
<keyword evidence="3 10" id="KW-0245">EGF-like domain</keyword>
<dbReference type="InterPro" id="IPR008979">
    <property type="entry name" value="Galactose-bd-like_sf"/>
</dbReference>
<evidence type="ECO:0000259" key="15">
    <source>
        <dbReference type="PROSITE" id="PS50025"/>
    </source>
</evidence>
<evidence type="ECO:0000256" key="11">
    <source>
        <dbReference type="PROSITE-ProRule" id="PRU00122"/>
    </source>
</evidence>
<protein>
    <recommendedName>
        <fullName evidence="20">Contactin-associated protein-like 4</fullName>
    </recommendedName>
</protein>
<dbReference type="Proteomes" id="UP001046870">
    <property type="component" value="Chromosome 4"/>
</dbReference>
<keyword evidence="7 12" id="KW-1133">Transmembrane helix</keyword>
<dbReference type="GO" id="GO:0016020">
    <property type="term" value="C:membrane"/>
    <property type="evidence" value="ECO:0007669"/>
    <property type="project" value="UniProtKB-SubCell"/>
</dbReference>
<feature type="domain" description="Laminin G" evidence="15">
    <location>
        <begin position="183"/>
        <end position="361"/>
    </location>
</feature>
<organism evidence="18 19">
    <name type="scientific">Megalops atlanticus</name>
    <name type="common">Tarpon</name>
    <name type="synonym">Clupea gigantea</name>
    <dbReference type="NCBI Taxonomy" id="7932"/>
    <lineage>
        <taxon>Eukaryota</taxon>
        <taxon>Metazoa</taxon>
        <taxon>Chordata</taxon>
        <taxon>Craniata</taxon>
        <taxon>Vertebrata</taxon>
        <taxon>Euteleostomi</taxon>
        <taxon>Actinopterygii</taxon>
        <taxon>Neopterygii</taxon>
        <taxon>Teleostei</taxon>
        <taxon>Elopiformes</taxon>
        <taxon>Megalopidae</taxon>
        <taxon>Megalops</taxon>
    </lineage>
</organism>
<evidence type="ECO:0000256" key="8">
    <source>
        <dbReference type="ARBA" id="ARBA00023136"/>
    </source>
</evidence>
<dbReference type="SMART" id="SM00181">
    <property type="entry name" value="EGF"/>
    <property type="match status" value="2"/>
</dbReference>
<dbReference type="InterPro" id="IPR000421">
    <property type="entry name" value="FA58C"/>
</dbReference>
<dbReference type="InterPro" id="IPR002181">
    <property type="entry name" value="Fibrinogen_a/b/g_C_dom"/>
</dbReference>
<dbReference type="PANTHER" id="PTHR15036:SF40">
    <property type="entry name" value="CONTACTIN-ASSOCIATED PROTEIN-LIKE 4"/>
    <property type="match status" value="1"/>
</dbReference>
<gene>
    <name evidence="18" type="ORF">MATL_G00066810</name>
</gene>
<feature type="signal peptide" evidence="13">
    <location>
        <begin position="1"/>
        <end position="27"/>
    </location>
</feature>
<dbReference type="SMART" id="SM00282">
    <property type="entry name" value="LamG"/>
    <property type="match status" value="4"/>
</dbReference>
<dbReference type="EMBL" id="JAFDVH010000004">
    <property type="protein sequence ID" value="KAG7481449.1"/>
    <property type="molecule type" value="Genomic_DNA"/>
</dbReference>
<dbReference type="InterPro" id="IPR013320">
    <property type="entry name" value="ConA-like_dom_sf"/>
</dbReference>
<keyword evidence="6" id="KW-0677">Repeat</keyword>
<dbReference type="FunFam" id="2.10.25.10:FF:000015">
    <property type="entry name" value="neurexin-1 isoform X1"/>
    <property type="match status" value="1"/>
</dbReference>
<dbReference type="InterPro" id="IPR000742">
    <property type="entry name" value="EGF"/>
</dbReference>
<sequence>MDAAHSKRTGMLALLPFMISCLSGAFGNDNCDGQLVSSLPQTSFDSSSQLSNIHSPGFAKLNRRDGAGGWSPLESNKYQWLQIDFGQRTEIRAVATQGRYGSSDWVTSYLLMFSDTGRNWKQYRQEGSTWGFSGNTNADSVVQYRLQQPAIARFLHFAPLEWNSNGRIGMRVEVYGCSYKSDVASFDGSSSLLYRFNQKSSQTAKDVISMKFKTLQNSGIMVHGEGRHGDSITLELHEGKLLLRIGKTRSSTADSHALVTLGSLLDDQHWHYVAIERIEGNINFTVDRITRQFEIKGDVSHFNTINELSFGGVLDHRKLRAFSRRNFYGCLENLFYNNVNVIDFAKQNIQVSVKGNVTFACSEPPNVPVTFLGSKSYLQVSGTQHRASLSVSLQFRTWNKGGLLMTTELHQHAGTLWLYISEGRVRLQLAKSARILADVTAGPNLNDGQWHSVEFNAMRGLLTVDGEKGFVVHGGSSFHVADGNHYFFGGCPDSKSSPECSNAYGIFQGCMRLIKIGNNIVDLSKVHQALIGNFSDLQMDTCGIIDRCSPNHCEHGGRCSQSWNMFYCNCSNTGYTGATCHSSVYEQSCEAYKHKGNTSGFYYIDVDGSGPLNPQQVFCNMTDKAWTVVQHNNTERTKLKSSKGANQHFVYLNYSVNAEQLQAVINQAEHCEQELSYHCKQSRLLNSPGGEPFSWWVGRTDEAQTYWSGAAPGSQKCSCGLQENCIQPDRHCNCDADMKEWTSDSGLLSFKDHLPITKIAFGDLNRAGSEAAYKVGHLQCYGDKNFWNSAFFNKETSYLHFPTFHGELSADISFLFKTTASSGVFLENLGIKDFIRIELSSPSEVVFSYDVGNGPFEMRVETPTKLNDNQWHQVKAERNVKEASLQVDQLPTRSQKAPTDGHIHLQLNSQLFVGGTASRQKGFLGCIRSLQLNGRTLDLEERAKITPGVSPGCPGHCSSYGSLCQNEGKCVEKYNGFACDCSVSAFTGPFCSTEVSSSFRSGTSVTYSFKELNKNSSAQTSTVYSDLSLEGETIAFSFRTTQTPALLLCVSSHYREYIAILINRNGQLNIVYKLDDEKDAEVFRINRRNMANGMLHKVNITREEETLTVQIDEHPRENFIVTADVVFNSIKSLVLGRILESDGLDPEISRISTLGFSGCISVVRFNNVFPLKEALLYPSANNVIVTGKLGESTCGSSNPFDIDTVRSLSDHSGAKDMGELIVDAVRNDSAIIGGVIAVVISVLFCALVIMVRFLYRLKEAYQMRASKSPKTDPSPHSTFNNDMNLQSALSETQKEYFI</sequence>
<evidence type="ECO:0000259" key="14">
    <source>
        <dbReference type="PROSITE" id="PS50022"/>
    </source>
</evidence>
<dbReference type="PROSITE" id="PS01285">
    <property type="entry name" value="FA58C_1"/>
    <property type="match status" value="1"/>
</dbReference>
<evidence type="ECO:0000256" key="4">
    <source>
        <dbReference type="ARBA" id="ARBA00022692"/>
    </source>
</evidence>
<feature type="domain" description="Fibrinogen C-terminal" evidence="17">
    <location>
        <begin position="580"/>
        <end position="631"/>
    </location>
</feature>
<feature type="chain" id="PRO_5038628443" description="Contactin-associated protein-like 4" evidence="13">
    <location>
        <begin position="28"/>
        <end position="1298"/>
    </location>
</feature>
<name>A0A9D3QAE4_MEGAT</name>
<dbReference type="Gene3D" id="2.60.120.1000">
    <property type="match status" value="1"/>
</dbReference>
<feature type="domain" description="EGF-like" evidence="16">
    <location>
        <begin position="544"/>
        <end position="581"/>
    </location>
</feature>
<dbReference type="PROSITE" id="PS50026">
    <property type="entry name" value="EGF_3"/>
    <property type="match status" value="2"/>
</dbReference>
<feature type="disulfide bond" evidence="11">
    <location>
        <begin position="926"/>
        <end position="953"/>
    </location>
</feature>
<feature type="domain" description="Laminin G" evidence="15">
    <location>
        <begin position="996"/>
        <end position="1194"/>
    </location>
</feature>
<evidence type="ECO:0000259" key="17">
    <source>
        <dbReference type="PROSITE" id="PS51406"/>
    </source>
</evidence>
<evidence type="ECO:0000256" key="12">
    <source>
        <dbReference type="SAM" id="Phobius"/>
    </source>
</evidence>
<feature type="domain" description="Laminin G" evidence="15">
    <location>
        <begin position="788"/>
        <end position="953"/>
    </location>
</feature>
<dbReference type="PANTHER" id="PTHR15036">
    <property type="entry name" value="PIKACHURIN-LIKE PROTEIN"/>
    <property type="match status" value="1"/>
</dbReference>
<dbReference type="SUPFAM" id="SSF56496">
    <property type="entry name" value="Fibrinogen C-terminal domain-like"/>
    <property type="match status" value="1"/>
</dbReference>
<evidence type="ECO:0008006" key="20">
    <source>
        <dbReference type="Google" id="ProtNLM"/>
    </source>
</evidence>
<evidence type="ECO:0000256" key="7">
    <source>
        <dbReference type="ARBA" id="ARBA00022989"/>
    </source>
</evidence>
<dbReference type="Gene3D" id="2.60.120.200">
    <property type="match status" value="4"/>
</dbReference>
<evidence type="ECO:0000256" key="5">
    <source>
        <dbReference type="ARBA" id="ARBA00022729"/>
    </source>
</evidence>
<evidence type="ECO:0000256" key="6">
    <source>
        <dbReference type="ARBA" id="ARBA00022737"/>
    </source>
</evidence>
<dbReference type="NCBIfam" id="NF040941">
    <property type="entry name" value="GGGWT_bact"/>
    <property type="match status" value="1"/>
</dbReference>
<dbReference type="OrthoDB" id="26719at2759"/>
<feature type="domain" description="Laminin G" evidence="15">
    <location>
        <begin position="367"/>
        <end position="542"/>
    </location>
</feature>
<evidence type="ECO:0000313" key="18">
    <source>
        <dbReference type="EMBL" id="KAG7481449.1"/>
    </source>
</evidence>
<feature type="domain" description="EGF-like" evidence="16">
    <location>
        <begin position="954"/>
        <end position="992"/>
    </location>
</feature>
<comment type="caution">
    <text evidence="10">Lacks conserved residue(s) required for the propagation of feature annotation.</text>
</comment>
<dbReference type="FunFam" id="2.60.120.200:FF:000026">
    <property type="entry name" value="contactin-associated protein-like 4 isoform X1"/>
    <property type="match status" value="1"/>
</dbReference>
<evidence type="ECO:0000256" key="10">
    <source>
        <dbReference type="PROSITE-ProRule" id="PRU00076"/>
    </source>
</evidence>
<dbReference type="PROSITE" id="PS50025">
    <property type="entry name" value="LAM_G_DOMAIN"/>
    <property type="match status" value="4"/>
</dbReference>
<keyword evidence="9 11" id="KW-1015">Disulfide bond</keyword>
<feature type="transmembrane region" description="Helical" evidence="12">
    <location>
        <begin position="1230"/>
        <end position="1255"/>
    </location>
</feature>
<dbReference type="Pfam" id="PF02210">
    <property type="entry name" value="Laminin_G_2"/>
    <property type="match status" value="4"/>
</dbReference>
<dbReference type="Gene3D" id="2.10.25.10">
    <property type="entry name" value="Laminin"/>
    <property type="match status" value="1"/>
</dbReference>
<dbReference type="CDD" id="cd00054">
    <property type="entry name" value="EGF_CA"/>
    <property type="match status" value="2"/>
</dbReference>
<accession>A0A9D3QAE4</accession>
<evidence type="ECO:0000259" key="16">
    <source>
        <dbReference type="PROSITE" id="PS50026"/>
    </source>
</evidence>
<dbReference type="SUPFAM" id="SSF49899">
    <property type="entry name" value="Concanavalin A-like lectins/glucanases"/>
    <property type="match status" value="4"/>
</dbReference>
<keyword evidence="19" id="KW-1185">Reference proteome</keyword>
<proteinExistence type="inferred from homology"/>
<feature type="domain" description="F5/8 type C" evidence="14">
    <location>
        <begin position="27"/>
        <end position="177"/>
    </location>
</feature>
<evidence type="ECO:0000256" key="9">
    <source>
        <dbReference type="ARBA" id="ARBA00023157"/>
    </source>
</evidence>
<keyword evidence="4 12" id="KW-0812">Transmembrane</keyword>
<dbReference type="SUPFAM" id="SSF49785">
    <property type="entry name" value="Galactose-binding domain-like"/>
    <property type="match status" value="1"/>
</dbReference>
<dbReference type="CDD" id="cd00057">
    <property type="entry name" value="FA58C"/>
    <property type="match status" value="1"/>
</dbReference>
<evidence type="ECO:0000313" key="19">
    <source>
        <dbReference type="Proteomes" id="UP001046870"/>
    </source>
</evidence>
<dbReference type="PROSITE" id="PS50022">
    <property type="entry name" value="FA58C_3"/>
    <property type="match status" value="1"/>
</dbReference>
<dbReference type="Gene3D" id="2.60.120.260">
    <property type="entry name" value="Galactose-binding domain-like"/>
    <property type="match status" value="1"/>
</dbReference>
<evidence type="ECO:0000256" key="1">
    <source>
        <dbReference type="ARBA" id="ARBA00004479"/>
    </source>
</evidence>
<dbReference type="InterPro" id="IPR050372">
    <property type="entry name" value="Neurexin-related_CASP"/>
</dbReference>
<dbReference type="PROSITE" id="PS51406">
    <property type="entry name" value="FIBRINOGEN_C_2"/>
    <property type="match status" value="1"/>
</dbReference>
<keyword evidence="5 13" id="KW-0732">Signal</keyword>
<dbReference type="PROSITE" id="PS01286">
    <property type="entry name" value="FA58C_2"/>
    <property type="match status" value="1"/>
</dbReference>
<evidence type="ECO:0000256" key="3">
    <source>
        <dbReference type="ARBA" id="ARBA00022536"/>
    </source>
</evidence>
<evidence type="ECO:0000256" key="13">
    <source>
        <dbReference type="SAM" id="SignalP"/>
    </source>
</evidence>
<comment type="caution">
    <text evidence="18">The sequence shown here is derived from an EMBL/GenBank/DDBJ whole genome shotgun (WGS) entry which is preliminary data.</text>
</comment>
<reference evidence="18" key="1">
    <citation type="submission" date="2021-01" db="EMBL/GenBank/DDBJ databases">
        <authorList>
            <person name="Zahm M."/>
            <person name="Roques C."/>
            <person name="Cabau C."/>
            <person name="Klopp C."/>
            <person name="Donnadieu C."/>
            <person name="Jouanno E."/>
            <person name="Lampietro C."/>
            <person name="Louis A."/>
            <person name="Herpin A."/>
            <person name="Echchiki A."/>
            <person name="Berthelot C."/>
            <person name="Parey E."/>
            <person name="Roest-Crollius H."/>
            <person name="Braasch I."/>
            <person name="Postlethwait J."/>
            <person name="Bobe J."/>
            <person name="Montfort J."/>
            <person name="Bouchez O."/>
            <person name="Begum T."/>
            <person name="Mejri S."/>
            <person name="Adams A."/>
            <person name="Chen W.-J."/>
            <person name="Guiguen Y."/>
        </authorList>
    </citation>
    <scope>NUCLEOTIDE SEQUENCE</scope>
    <source>
        <strain evidence="18">YG-15Mar2019-1</strain>
        <tissue evidence="18">Brain</tissue>
    </source>
</reference>
<dbReference type="CDD" id="cd00110">
    <property type="entry name" value="LamG"/>
    <property type="match status" value="4"/>
</dbReference>
<dbReference type="InterPro" id="IPR001791">
    <property type="entry name" value="Laminin_G"/>
</dbReference>
<dbReference type="InterPro" id="IPR036056">
    <property type="entry name" value="Fibrinogen-like_C"/>
</dbReference>
<dbReference type="Pfam" id="PF00754">
    <property type="entry name" value="F5_F8_type_C"/>
    <property type="match status" value="1"/>
</dbReference>
<comment type="similarity">
    <text evidence="2">Belongs to the neurexin family.</text>
</comment>
<evidence type="ECO:0000256" key="2">
    <source>
        <dbReference type="ARBA" id="ARBA00010241"/>
    </source>
</evidence>
<dbReference type="PROSITE" id="PS51257">
    <property type="entry name" value="PROKAR_LIPOPROTEIN"/>
    <property type="match status" value="1"/>
</dbReference>